<evidence type="ECO:0000313" key="2">
    <source>
        <dbReference type="EMBL" id="SFO77938.1"/>
    </source>
</evidence>
<name>A0A1I5JYT2_9HYPH</name>
<proteinExistence type="predicted"/>
<keyword evidence="3" id="KW-1185">Reference proteome</keyword>
<dbReference type="RefSeq" id="WP_139229325.1">
    <property type="nucleotide sequence ID" value="NZ_FOVR01000012.1"/>
</dbReference>
<dbReference type="Proteomes" id="UP000199236">
    <property type="component" value="Unassembled WGS sequence"/>
</dbReference>
<dbReference type="STRING" id="655353.SAMN04488056_112169"/>
<feature type="chain" id="PRO_5011584312" evidence="1">
    <location>
        <begin position="20"/>
        <end position="190"/>
    </location>
</feature>
<dbReference type="OrthoDB" id="8453717at2"/>
<dbReference type="EMBL" id="FOVR01000012">
    <property type="protein sequence ID" value="SFO77938.1"/>
    <property type="molecule type" value="Genomic_DNA"/>
</dbReference>
<feature type="signal peptide" evidence="1">
    <location>
        <begin position="1"/>
        <end position="19"/>
    </location>
</feature>
<evidence type="ECO:0000313" key="3">
    <source>
        <dbReference type="Proteomes" id="UP000199236"/>
    </source>
</evidence>
<reference evidence="2 3" key="1">
    <citation type="submission" date="2016-10" db="EMBL/GenBank/DDBJ databases">
        <authorList>
            <person name="de Groot N.N."/>
        </authorList>
    </citation>
    <scope>NUCLEOTIDE SEQUENCE [LARGE SCALE GENOMIC DNA]</scope>
    <source>
        <strain evidence="2 3">CGMCC 1.9157</strain>
    </source>
</reference>
<keyword evidence="1" id="KW-0732">Signal</keyword>
<sequence>MTMLISGIGALMGGGGAAAGTAAAGTAATAGTTAVATTAASTGLFGTGISASSILQGVAGFASAIAGLQGANAQAEGYEMQADVADMQATDEETKGVQRAGEIKRALSKALGENAVKFAAAGQLVGEGAAEDNANALEERAADDISVDRADADARAAMLRARSAGYRRVAKRTRSAGGIGFIGNALSSFG</sequence>
<organism evidence="2 3">
    <name type="scientific">Cohaesibacter marisflavi</name>
    <dbReference type="NCBI Taxonomy" id="655353"/>
    <lineage>
        <taxon>Bacteria</taxon>
        <taxon>Pseudomonadati</taxon>
        <taxon>Pseudomonadota</taxon>
        <taxon>Alphaproteobacteria</taxon>
        <taxon>Hyphomicrobiales</taxon>
        <taxon>Cohaesibacteraceae</taxon>
    </lineage>
</organism>
<dbReference type="AlphaFoldDB" id="A0A1I5JYT2"/>
<accession>A0A1I5JYT2</accession>
<evidence type="ECO:0000256" key="1">
    <source>
        <dbReference type="SAM" id="SignalP"/>
    </source>
</evidence>
<gene>
    <name evidence="2" type="ORF">SAMN04488056_112169</name>
</gene>
<protein>
    <submittedName>
        <fullName evidence="2">Uncharacterized protein</fullName>
    </submittedName>
</protein>